<dbReference type="InterPro" id="IPR006527">
    <property type="entry name" value="F-box-assoc_dom_typ1"/>
</dbReference>
<dbReference type="SUPFAM" id="SSF50965">
    <property type="entry name" value="Galactose oxidase, central domain"/>
    <property type="match status" value="1"/>
</dbReference>
<keyword evidence="3" id="KW-1185">Reference proteome</keyword>
<name>A0ABQ7Y9M3_BRANA</name>
<dbReference type="EMBL" id="JAGKQM010000018">
    <property type="protein sequence ID" value="KAH0864906.1"/>
    <property type="molecule type" value="Genomic_DNA"/>
</dbReference>
<dbReference type="InterPro" id="IPR011043">
    <property type="entry name" value="Gal_Oxase/kelch_b-propeller"/>
</dbReference>
<evidence type="ECO:0000259" key="1">
    <source>
        <dbReference type="Pfam" id="PF07734"/>
    </source>
</evidence>
<dbReference type="Pfam" id="PF07734">
    <property type="entry name" value="FBA_1"/>
    <property type="match status" value="2"/>
</dbReference>
<evidence type="ECO:0000313" key="3">
    <source>
        <dbReference type="Proteomes" id="UP000824890"/>
    </source>
</evidence>
<dbReference type="PANTHER" id="PTHR15131:SF3">
    <property type="entry name" value="SNRNA-ACTIVATING PROTEIN COMPLEX SUBUNIT 1"/>
    <property type="match status" value="1"/>
</dbReference>
<feature type="domain" description="F-box associated beta-propeller type 1" evidence="1">
    <location>
        <begin position="183"/>
        <end position="249"/>
    </location>
</feature>
<evidence type="ECO:0000313" key="2">
    <source>
        <dbReference type="EMBL" id="KAH0864906.1"/>
    </source>
</evidence>
<proteinExistence type="predicted"/>
<dbReference type="PANTHER" id="PTHR15131">
    <property type="entry name" value="SMALL NUCLEAR RNA ACTIVATING COMPLEX, POLYPEPTIDE 1"/>
    <property type="match status" value="1"/>
</dbReference>
<sequence>MATISDLSSDLLLCKAEAKEQFLGFMISKTKLFSLRFDVHEKFTVKEILDSFNQVEISEVLVCDGLLLCVTVTRDEYSQRLMLWNPYLGQTRWIQTRRSYDRSDVYALGYDKSTNRNHKILMYCYGYKEDECEIYDVKSDSWRTLDVKLHWGWGEEYFHVSASLKGNTYFLDRDGHDEMFTGFLEEKLAALYMRSPISGMGIWVTTKTEPNKLLWSNFFKINLEAIPRTSRFRTRSFFIDEEKKRFFFFLMAVLPIPSPRRRTNLSVFKRDIDELIGEFVEGDLTSFADMKRVWLSRKFSYVYEALPSSNLVFFIQSLLAHAIGHMVCVDEDLEVFTVSIAFMRSNLSNPSSGLDLIVEANDKGVEIATALVKLMLDRKVFIFGAVDFDEACTTRGESRQFKQWVHYW</sequence>
<feature type="domain" description="F-box associated beta-propeller type 1" evidence="1">
    <location>
        <begin position="25"/>
        <end position="180"/>
    </location>
</feature>
<dbReference type="InterPro" id="IPR017451">
    <property type="entry name" value="F-box-assoc_interact_dom"/>
</dbReference>
<organism evidence="2 3">
    <name type="scientific">Brassica napus</name>
    <name type="common">Rape</name>
    <dbReference type="NCBI Taxonomy" id="3708"/>
    <lineage>
        <taxon>Eukaryota</taxon>
        <taxon>Viridiplantae</taxon>
        <taxon>Streptophyta</taxon>
        <taxon>Embryophyta</taxon>
        <taxon>Tracheophyta</taxon>
        <taxon>Spermatophyta</taxon>
        <taxon>Magnoliopsida</taxon>
        <taxon>eudicotyledons</taxon>
        <taxon>Gunneridae</taxon>
        <taxon>Pentapetalae</taxon>
        <taxon>rosids</taxon>
        <taxon>malvids</taxon>
        <taxon>Brassicales</taxon>
        <taxon>Brassicaceae</taxon>
        <taxon>Brassiceae</taxon>
        <taxon>Brassica</taxon>
    </lineage>
</organism>
<reference evidence="2 3" key="1">
    <citation type="submission" date="2021-05" db="EMBL/GenBank/DDBJ databases">
        <title>Genome Assembly of Synthetic Allotetraploid Brassica napus Reveals Homoeologous Exchanges between Subgenomes.</title>
        <authorList>
            <person name="Davis J.T."/>
        </authorList>
    </citation>
    <scope>NUCLEOTIDE SEQUENCE [LARGE SCALE GENOMIC DNA]</scope>
    <source>
        <strain evidence="3">cv. Da-Ae</strain>
        <tissue evidence="2">Seedling</tissue>
    </source>
</reference>
<gene>
    <name evidence="2" type="ORF">HID58_082117</name>
</gene>
<dbReference type="InterPro" id="IPR019188">
    <property type="entry name" value="SNAPC1"/>
</dbReference>
<dbReference type="Proteomes" id="UP000824890">
    <property type="component" value="Unassembled WGS sequence"/>
</dbReference>
<comment type="caution">
    <text evidence="2">The sequence shown here is derived from an EMBL/GenBank/DDBJ whole genome shotgun (WGS) entry which is preliminary data.</text>
</comment>
<protein>
    <recommendedName>
        <fullName evidence="1">F-box associated beta-propeller type 1 domain-containing protein</fullName>
    </recommendedName>
</protein>
<accession>A0ABQ7Y9M3</accession>
<dbReference type="Pfam" id="PF09808">
    <property type="entry name" value="SNAPC1"/>
    <property type="match status" value="1"/>
</dbReference>
<dbReference type="NCBIfam" id="TIGR01640">
    <property type="entry name" value="F_box_assoc_1"/>
    <property type="match status" value="1"/>
</dbReference>